<evidence type="ECO:0000256" key="6">
    <source>
        <dbReference type="SAM" id="Phobius"/>
    </source>
</evidence>
<dbReference type="Pfam" id="PF10269">
    <property type="entry name" value="Tmemb_185A"/>
    <property type="match status" value="1"/>
</dbReference>
<dbReference type="InterPro" id="IPR019396">
    <property type="entry name" value="TM_Fragile-X-F-assoc"/>
</dbReference>
<dbReference type="InterPro" id="IPR051434">
    <property type="entry name" value="DnaJ_C_subfamily_member5"/>
</dbReference>
<reference evidence="8" key="1">
    <citation type="journal article" date="2012" name="Proc. Natl. Acad. Sci. U.S.A.">
        <title>Antigenic diversity is generated by distinct evolutionary mechanisms in African trypanosome species.</title>
        <authorList>
            <person name="Jackson A.P."/>
            <person name="Berry A."/>
            <person name="Aslett M."/>
            <person name="Allison H.C."/>
            <person name="Burton P."/>
            <person name="Vavrova-Anderson J."/>
            <person name="Brown R."/>
            <person name="Browne H."/>
            <person name="Corton N."/>
            <person name="Hauser H."/>
            <person name="Gamble J."/>
            <person name="Gilderthorp R."/>
            <person name="Marcello L."/>
            <person name="McQuillan J."/>
            <person name="Otto T.D."/>
            <person name="Quail M.A."/>
            <person name="Sanders M.J."/>
            <person name="van Tonder A."/>
            <person name="Ginger M.L."/>
            <person name="Field M.C."/>
            <person name="Barry J.D."/>
            <person name="Hertz-Fowler C."/>
            <person name="Berriman M."/>
        </authorList>
    </citation>
    <scope>NUCLEOTIDE SEQUENCE</scope>
    <source>
        <strain evidence="8">Y486</strain>
    </source>
</reference>
<dbReference type="InterPro" id="IPR036869">
    <property type="entry name" value="J_dom_sf"/>
</dbReference>
<feature type="transmembrane region" description="Helical" evidence="6">
    <location>
        <begin position="89"/>
        <end position="110"/>
    </location>
</feature>
<keyword evidence="8" id="KW-0346">Stress response</keyword>
<organism evidence="8">
    <name type="scientific">Trypanosoma vivax (strain Y486)</name>
    <dbReference type="NCBI Taxonomy" id="1055687"/>
    <lineage>
        <taxon>Eukaryota</taxon>
        <taxon>Discoba</taxon>
        <taxon>Euglenozoa</taxon>
        <taxon>Kinetoplastea</taxon>
        <taxon>Metakinetoplastina</taxon>
        <taxon>Trypanosomatida</taxon>
        <taxon>Trypanosomatidae</taxon>
        <taxon>Trypanosoma</taxon>
        <taxon>Duttonella</taxon>
    </lineage>
</organism>
<dbReference type="PRINTS" id="PR00625">
    <property type="entry name" value="JDOMAIN"/>
</dbReference>
<dbReference type="PROSITE" id="PS00636">
    <property type="entry name" value="DNAJ_1"/>
    <property type="match status" value="1"/>
</dbReference>
<dbReference type="Gene3D" id="1.10.287.110">
    <property type="entry name" value="DnaJ domain"/>
    <property type="match status" value="1"/>
</dbReference>
<comment type="subcellular location">
    <subcellularLocation>
        <location evidence="1">Membrane</location>
        <topology evidence="1">Lipid-anchor</topology>
    </subcellularLocation>
</comment>
<dbReference type="PANTHER" id="PTHR44027">
    <property type="entry name" value="DNAJ HOMOLOG SUBFAMILY C MEMBER 5 HOMOLOG"/>
    <property type="match status" value="1"/>
</dbReference>
<evidence type="ECO:0000256" key="1">
    <source>
        <dbReference type="ARBA" id="ARBA00004635"/>
    </source>
</evidence>
<feature type="transmembrane region" description="Helical" evidence="6">
    <location>
        <begin position="188"/>
        <end position="211"/>
    </location>
</feature>
<dbReference type="Pfam" id="PF00226">
    <property type="entry name" value="DnaJ"/>
    <property type="match status" value="1"/>
</dbReference>
<evidence type="ECO:0000256" key="3">
    <source>
        <dbReference type="ARBA" id="ARBA00023139"/>
    </source>
</evidence>
<feature type="transmembrane region" description="Helical" evidence="6">
    <location>
        <begin position="271"/>
        <end position="294"/>
    </location>
</feature>
<keyword evidence="2 6" id="KW-0472">Membrane</keyword>
<dbReference type="PANTHER" id="PTHR44027:SF7">
    <property type="entry name" value="DNAJ HOMOLOG SUBFAMILY C MEMBER 5 HOMOLOG"/>
    <property type="match status" value="1"/>
</dbReference>
<protein>
    <submittedName>
        <fullName evidence="8">Putative heat shock protein</fullName>
    </submittedName>
</protein>
<evidence type="ECO:0000256" key="5">
    <source>
        <dbReference type="ARBA" id="ARBA00023288"/>
    </source>
</evidence>
<dbReference type="SUPFAM" id="SSF46565">
    <property type="entry name" value="Chaperone J-domain"/>
    <property type="match status" value="1"/>
</dbReference>
<evidence type="ECO:0000256" key="2">
    <source>
        <dbReference type="ARBA" id="ARBA00023136"/>
    </source>
</evidence>
<keyword evidence="6" id="KW-0812">Transmembrane</keyword>
<dbReference type="GO" id="GO:0016020">
    <property type="term" value="C:membrane"/>
    <property type="evidence" value="ECO:0007669"/>
    <property type="project" value="UniProtKB-SubCell"/>
</dbReference>
<dbReference type="GO" id="GO:0005737">
    <property type="term" value="C:cytoplasm"/>
    <property type="evidence" value="ECO:0007669"/>
    <property type="project" value="UniProtKB-ARBA"/>
</dbReference>
<keyword evidence="4" id="KW-0143">Chaperone</keyword>
<sequence>MLPRRSSGSLYSLLGISEDATARDVRKAYYRLALQLHPDRNQGQSAEQFKKVHEAYSILSDPQQRRTYDTFGMKGVETFNRMGDLNIPVSPASVLVATFVIALALLLLLVQLELIIARIDYNKTWPWPSLLTPMWIALLPFLPTGLAFTFRGLIECDFSALGVGVECLLLIGALGTFVAGLAGAVNPLVALVPATVLYVLDSIRVLCRAGLSHFEHSQDENQGASYSTKTYLMFLLTMIFERFCFGVFFAFSLLRAADSVSQIPDNFPTYWLIFSPLIVYFGLLTIADFVSALLREPPEQNESSYVARLFSALFSCLFHGSFLYMTCLTAAKCSVELDEIPSSLHPSASLILLPLRIVLVTSFFFLCCVSCLANRLFNSKMDVEGSEDGEDTMLMRGENQEGRHTERCIV</sequence>
<dbReference type="EMBL" id="HE573025">
    <property type="protein sequence ID" value="CCC50502.1"/>
    <property type="molecule type" value="Genomic_DNA"/>
</dbReference>
<accession>G0U2J9</accession>
<evidence type="ECO:0000259" key="7">
    <source>
        <dbReference type="PROSITE" id="PS50076"/>
    </source>
</evidence>
<dbReference type="AlphaFoldDB" id="G0U2J9"/>
<evidence type="ECO:0000256" key="4">
    <source>
        <dbReference type="ARBA" id="ARBA00023186"/>
    </source>
</evidence>
<keyword evidence="6" id="KW-1133">Transmembrane helix</keyword>
<dbReference type="VEuPathDB" id="TriTrypDB:TvY486_0903230"/>
<feature type="transmembrane region" description="Helical" evidence="6">
    <location>
        <begin position="130"/>
        <end position="148"/>
    </location>
</feature>
<gene>
    <name evidence="8" type="ORF">TVY486_0903230</name>
</gene>
<keyword evidence="3" id="KW-0564">Palmitate</keyword>
<evidence type="ECO:0000313" key="8">
    <source>
        <dbReference type="EMBL" id="CCC50502.1"/>
    </source>
</evidence>
<dbReference type="SMART" id="SM00271">
    <property type="entry name" value="DnaJ"/>
    <property type="match status" value="1"/>
</dbReference>
<feature type="transmembrane region" description="Helical" evidence="6">
    <location>
        <begin position="351"/>
        <end position="373"/>
    </location>
</feature>
<dbReference type="InterPro" id="IPR001623">
    <property type="entry name" value="DnaJ_domain"/>
</dbReference>
<feature type="transmembrane region" description="Helical" evidence="6">
    <location>
        <begin position="231"/>
        <end position="251"/>
    </location>
</feature>
<name>G0U2J9_TRYVY</name>
<dbReference type="InterPro" id="IPR018253">
    <property type="entry name" value="DnaJ_domain_CS"/>
</dbReference>
<dbReference type="PROSITE" id="PS50076">
    <property type="entry name" value="DNAJ_2"/>
    <property type="match status" value="1"/>
</dbReference>
<proteinExistence type="predicted"/>
<feature type="domain" description="J" evidence="7">
    <location>
        <begin position="9"/>
        <end position="72"/>
    </location>
</feature>
<keyword evidence="5" id="KW-0449">Lipoprotein</keyword>
<dbReference type="CDD" id="cd06257">
    <property type="entry name" value="DnaJ"/>
    <property type="match status" value="1"/>
</dbReference>
<feature type="transmembrane region" description="Helical" evidence="6">
    <location>
        <begin position="306"/>
        <end position="331"/>
    </location>
</feature>